<dbReference type="PANTHER" id="PTHR36460">
    <property type="entry name" value="UPF0132 DOMAIN PROTEIN (AFU_ORTHOLOGUE AFUA_3G10255)"/>
    <property type="match status" value="1"/>
</dbReference>
<proteinExistence type="predicted"/>
<keyword evidence="2 6" id="KW-0812">Transmembrane</keyword>
<dbReference type="GO" id="GO:0016020">
    <property type="term" value="C:membrane"/>
    <property type="evidence" value="ECO:0007669"/>
    <property type="project" value="UniProtKB-SubCell"/>
</dbReference>
<name>A0A9D1ZUZ9_9FIRM</name>
<dbReference type="InterPro" id="IPR036259">
    <property type="entry name" value="MFS_trans_sf"/>
</dbReference>
<dbReference type="InterPro" id="IPR019109">
    <property type="entry name" value="MamF_MmsF"/>
</dbReference>
<accession>A0A9D1ZUZ9</accession>
<feature type="transmembrane region" description="Helical" evidence="6">
    <location>
        <begin position="101"/>
        <end position="124"/>
    </location>
</feature>
<dbReference type="PANTHER" id="PTHR36460:SF1">
    <property type="entry name" value="UPF0132 DOMAIN PROTEIN (AFU_ORTHOLOGUE AFUA_3G10255)"/>
    <property type="match status" value="1"/>
</dbReference>
<feature type="region of interest" description="Disordered" evidence="5">
    <location>
        <begin position="1"/>
        <end position="60"/>
    </location>
</feature>
<dbReference type="Pfam" id="PF09685">
    <property type="entry name" value="MamF_MmsF"/>
    <property type="match status" value="1"/>
</dbReference>
<evidence type="ECO:0000256" key="3">
    <source>
        <dbReference type="ARBA" id="ARBA00022989"/>
    </source>
</evidence>
<feature type="transmembrane region" description="Helical" evidence="6">
    <location>
        <begin position="131"/>
        <end position="155"/>
    </location>
</feature>
<dbReference type="AlphaFoldDB" id="A0A9D1ZUZ9"/>
<evidence type="ECO:0000313" key="8">
    <source>
        <dbReference type="Proteomes" id="UP000886750"/>
    </source>
</evidence>
<evidence type="ECO:0000256" key="1">
    <source>
        <dbReference type="ARBA" id="ARBA00004141"/>
    </source>
</evidence>
<evidence type="ECO:0000313" key="7">
    <source>
        <dbReference type="EMBL" id="HIY96657.1"/>
    </source>
</evidence>
<dbReference type="Proteomes" id="UP000886750">
    <property type="component" value="Unassembled WGS sequence"/>
</dbReference>
<feature type="transmembrane region" description="Helical" evidence="6">
    <location>
        <begin position="69"/>
        <end position="89"/>
    </location>
</feature>
<dbReference type="SUPFAM" id="SSF103473">
    <property type="entry name" value="MFS general substrate transporter"/>
    <property type="match status" value="1"/>
</dbReference>
<evidence type="ECO:0000256" key="5">
    <source>
        <dbReference type="SAM" id="MobiDB-lite"/>
    </source>
</evidence>
<comment type="subcellular location">
    <subcellularLocation>
        <location evidence="1">Membrane</location>
        <topology evidence="1">Multi-pass membrane protein</topology>
    </subcellularLocation>
</comment>
<keyword evidence="4 6" id="KW-0472">Membrane</keyword>
<gene>
    <name evidence="7" type="ORF">H9729_03125</name>
</gene>
<organism evidence="7 8">
    <name type="scientific">Candidatus Borkfalkia excrementigallinarum</name>
    <dbReference type="NCBI Taxonomy" id="2838506"/>
    <lineage>
        <taxon>Bacteria</taxon>
        <taxon>Bacillati</taxon>
        <taxon>Bacillota</taxon>
        <taxon>Clostridia</taxon>
        <taxon>Christensenellales</taxon>
        <taxon>Christensenellaceae</taxon>
        <taxon>Candidatus Borkfalkia</taxon>
    </lineage>
</organism>
<evidence type="ECO:0000256" key="2">
    <source>
        <dbReference type="ARBA" id="ARBA00022692"/>
    </source>
</evidence>
<protein>
    <submittedName>
        <fullName evidence="7">DUF4870 domain-containing protein</fullName>
    </submittedName>
</protein>
<reference evidence="7" key="2">
    <citation type="submission" date="2021-04" db="EMBL/GenBank/DDBJ databases">
        <authorList>
            <person name="Gilroy R."/>
        </authorList>
    </citation>
    <scope>NUCLEOTIDE SEQUENCE</scope>
    <source>
        <strain evidence="7">1345</strain>
    </source>
</reference>
<comment type="caution">
    <text evidence="7">The sequence shown here is derived from an EMBL/GenBank/DDBJ whole genome shotgun (WGS) entry which is preliminary data.</text>
</comment>
<keyword evidence="3 6" id="KW-1133">Transmembrane helix</keyword>
<evidence type="ECO:0000256" key="4">
    <source>
        <dbReference type="ARBA" id="ARBA00023136"/>
    </source>
</evidence>
<reference evidence="7" key="1">
    <citation type="journal article" date="2021" name="PeerJ">
        <title>Extensive microbial diversity within the chicken gut microbiome revealed by metagenomics and culture.</title>
        <authorList>
            <person name="Gilroy R."/>
            <person name="Ravi A."/>
            <person name="Getino M."/>
            <person name="Pursley I."/>
            <person name="Horton D.L."/>
            <person name="Alikhan N.F."/>
            <person name="Baker D."/>
            <person name="Gharbi K."/>
            <person name="Hall N."/>
            <person name="Watson M."/>
            <person name="Adriaenssens E.M."/>
            <person name="Foster-Nyarko E."/>
            <person name="Jarju S."/>
            <person name="Secka A."/>
            <person name="Antonio M."/>
            <person name="Oren A."/>
            <person name="Chaudhuri R.R."/>
            <person name="La Ragione R."/>
            <person name="Hildebrand F."/>
            <person name="Pallen M.J."/>
        </authorList>
    </citation>
    <scope>NUCLEOTIDE SEQUENCE</scope>
    <source>
        <strain evidence="7">1345</strain>
    </source>
</reference>
<dbReference type="EMBL" id="DXCQ01000028">
    <property type="protein sequence ID" value="HIY96657.1"/>
    <property type="molecule type" value="Genomic_DNA"/>
</dbReference>
<sequence length="172" mass="19170">MHKIIKIEVKEMEENKLPEDENSKRESAEVKETADSPQEKNSETDRKNAEQDKESEKKSSADELMQKKAICSLAYLFGILFFLPLIIYPNDEFAKFHANQALVVLLTVIVGEVIFGILTGLLGAVAFLGTLFGILCGVFGLIMLVACILAILGVVREERYELPIIGKIKLIK</sequence>
<evidence type="ECO:0000256" key="6">
    <source>
        <dbReference type="SAM" id="Phobius"/>
    </source>
</evidence>